<dbReference type="Gene3D" id="3.90.220.20">
    <property type="entry name" value="DNA methylase specificity domains"/>
    <property type="match status" value="1"/>
</dbReference>
<name>A0A377PSP2_9HELI</name>
<evidence type="ECO:0000313" key="5">
    <source>
        <dbReference type="EMBL" id="STQ85432.1"/>
    </source>
</evidence>
<accession>A0A377PSP2</accession>
<dbReference type="GO" id="GO:0009307">
    <property type="term" value="P:DNA restriction-modification system"/>
    <property type="evidence" value="ECO:0007669"/>
    <property type="project" value="UniProtKB-KW"/>
</dbReference>
<dbReference type="EMBL" id="UGJE01000002">
    <property type="protein sequence ID" value="STQ85432.1"/>
    <property type="molecule type" value="Genomic_DNA"/>
</dbReference>
<protein>
    <submittedName>
        <fullName evidence="5">Putative type I restriction-modification enzyme specificity subunit S</fullName>
    </submittedName>
</protein>
<evidence type="ECO:0000256" key="1">
    <source>
        <dbReference type="ARBA" id="ARBA00010923"/>
    </source>
</evidence>
<proteinExistence type="inferred from homology"/>
<dbReference type="InterPro" id="IPR044946">
    <property type="entry name" value="Restrct_endonuc_typeI_TRD_sf"/>
</dbReference>
<dbReference type="Pfam" id="PF01420">
    <property type="entry name" value="Methylase_S"/>
    <property type="match status" value="1"/>
</dbReference>
<evidence type="ECO:0000313" key="6">
    <source>
        <dbReference type="Proteomes" id="UP000255139"/>
    </source>
</evidence>
<dbReference type="AlphaFoldDB" id="A0A377PSP2"/>
<keyword evidence="6" id="KW-1185">Reference proteome</keyword>
<dbReference type="PANTHER" id="PTHR43140:SF1">
    <property type="entry name" value="TYPE I RESTRICTION ENZYME ECOKI SPECIFICITY SUBUNIT"/>
    <property type="match status" value="1"/>
</dbReference>
<evidence type="ECO:0000256" key="3">
    <source>
        <dbReference type="ARBA" id="ARBA00023125"/>
    </source>
</evidence>
<evidence type="ECO:0000259" key="4">
    <source>
        <dbReference type="Pfam" id="PF01420"/>
    </source>
</evidence>
<feature type="domain" description="Type I restriction modification DNA specificity" evidence="4">
    <location>
        <begin position="1"/>
        <end position="183"/>
    </location>
</feature>
<evidence type="ECO:0000256" key="2">
    <source>
        <dbReference type="ARBA" id="ARBA00022747"/>
    </source>
</evidence>
<dbReference type="InterPro" id="IPR051212">
    <property type="entry name" value="Type-I_RE_S_subunit"/>
</dbReference>
<dbReference type="InterPro" id="IPR000055">
    <property type="entry name" value="Restrct_endonuc_typeI_TRD"/>
</dbReference>
<organism evidence="5 6">
    <name type="scientific">Helicobacter muridarum</name>
    <dbReference type="NCBI Taxonomy" id="216"/>
    <lineage>
        <taxon>Bacteria</taxon>
        <taxon>Pseudomonadati</taxon>
        <taxon>Campylobacterota</taxon>
        <taxon>Epsilonproteobacteria</taxon>
        <taxon>Campylobacterales</taxon>
        <taxon>Helicobacteraceae</taxon>
        <taxon>Helicobacter</taxon>
    </lineage>
</organism>
<dbReference type="SUPFAM" id="SSF116734">
    <property type="entry name" value="DNA methylase specificity domain"/>
    <property type="match status" value="1"/>
</dbReference>
<gene>
    <name evidence="5" type="ORF">NCTC12714_00217</name>
</gene>
<comment type="similarity">
    <text evidence="1">Belongs to the type-I restriction system S methylase family.</text>
</comment>
<reference evidence="5 6" key="1">
    <citation type="submission" date="2018-06" db="EMBL/GenBank/DDBJ databases">
        <authorList>
            <consortium name="Pathogen Informatics"/>
            <person name="Doyle S."/>
        </authorList>
    </citation>
    <scope>NUCLEOTIDE SEQUENCE [LARGE SCALE GENOMIC DNA]</scope>
    <source>
        <strain evidence="5 6">NCTC12714</strain>
    </source>
</reference>
<dbReference type="RefSeq" id="WP_244912879.1">
    <property type="nucleotide sequence ID" value="NZ_UGJE01000002.1"/>
</dbReference>
<keyword evidence="3" id="KW-0238">DNA-binding</keyword>
<keyword evidence="2" id="KW-0680">Restriction system</keyword>
<dbReference type="Proteomes" id="UP000255139">
    <property type="component" value="Unassembled WGS sequence"/>
</dbReference>
<dbReference type="GO" id="GO:0003677">
    <property type="term" value="F:DNA binding"/>
    <property type="evidence" value="ECO:0007669"/>
    <property type="project" value="UniProtKB-KW"/>
</dbReference>
<sequence>MEFKSLGEIGTFYNGLNGKKKEDFNSGNARFISYMNVFNNLKANLNANDFVKVLPNEKQNIIYLGDILFTNSSETHNEVGMSCVITQEPLENIYLNSFCFGFRFNDKGLFLPDFTKYLFRDEAVRKQIIKTANGVTRFNISKKKSQNLPIPLPPLEIQNEIVEILDKLDSLINDLNQGIPAEISLRRKQYEYYRNLLLSKEELESFFMMM</sequence>
<dbReference type="PANTHER" id="PTHR43140">
    <property type="entry name" value="TYPE-1 RESTRICTION ENZYME ECOKI SPECIFICITY PROTEIN"/>
    <property type="match status" value="1"/>
</dbReference>